<evidence type="ECO:0000313" key="26">
    <source>
        <dbReference type="Proteomes" id="UP000199584"/>
    </source>
</evidence>
<evidence type="ECO:0000256" key="20">
    <source>
        <dbReference type="ARBA" id="ARBA00047734"/>
    </source>
</evidence>
<comment type="catalytic activity">
    <reaction evidence="13">
        <text>(5Z,8Z,11Z,14Z)-eicosatetraenoyl-CoA + H2O = (5Z,8Z,11Z,14Z)-eicosatetraenoate + CoA + H(+)</text>
        <dbReference type="Rhea" id="RHEA:40151"/>
        <dbReference type="ChEBI" id="CHEBI:15377"/>
        <dbReference type="ChEBI" id="CHEBI:15378"/>
        <dbReference type="ChEBI" id="CHEBI:32395"/>
        <dbReference type="ChEBI" id="CHEBI:57287"/>
        <dbReference type="ChEBI" id="CHEBI:57368"/>
    </reaction>
    <physiologicalReaction direction="left-to-right" evidence="13">
        <dbReference type="Rhea" id="RHEA:40152"/>
    </physiologicalReaction>
</comment>
<dbReference type="InterPro" id="IPR006683">
    <property type="entry name" value="Thioestr_dom"/>
</dbReference>
<dbReference type="GO" id="GO:0016787">
    <property type="term" value="F:hydrolase activity"/>
    <property type="evidence" value="ECO:0007669"/>
    <property type="project" value="UniProtKB-KW"/>
</dbReference>
<accession>A0A1I6DDG8</accession>
<evidence type="ECO:0000256" key="11">
    <source>
        <dbReference type="ARBA" id="ARBA00023136"/>
    </source>
</evidence>
<proteinExistence type="inferred from homology"/>
<comment type="catalytic activity">
    <reaction evidence="14">
        <text>(9Z)-octadecenoyl-CoA + H2O = (9Z)-octadecenoate + CoA + H(+)</text>
        <dbReference type="Rhea" id="RHEA:40139"/>
        <dbReference type="ChEBI" id="CHEBI:15377"/>
        <dbReference type="ChEBI" id="CHEBI:15378"/>
        <dbReference type="ChEBI" id="CHEBI:30823"/>
        <dbReference type="ChEBI" id="CHEBI:57287"/>
        <dbReference type="ChEBI" id="CHEBI:57387"/>
    </reaction>
    <physiologicalReaction direction="left-to-right" evidence="14">
        <dbReference type="Rhea" id="RHEA:40140"/>
    </physiologicalReaction>
</comment>
<comment type="catalytic activity">
    <reaction evidence="19">
        <text>octanoyl-CoA + H2O = octanoate + CoA + H(+)</text>
        <dbReference type="Rhea" id="RHEA:30143"/>
        <dbReference type="ChEBI" id="CHEBI:15377"/>
        <dbReference type="ChEBI" id="CHEBI:15378"/>
        <dbReference type="ChEBI" id="CHEBI:25646"/>
        <dbReference type="ChEBI" id="CHEBI:57287"/>
        <dbReference type="ChEBI" id="CHEBI:57386"/>
    </reaction>
    <physiologicalReaction direction="left-to-right" evidence="19">
        <dbReference type="Rhea" id="RHEA:30144"/>
    </physiologicalReaction>
</comment>
<comment type="catalytic activity">
    <reaction evidence="21">
        <text>decanoyl-CoA + H2O = decanoate + CoA + H(+)</text>
        <dbReference type="Rhea" id="RHEA:40059"/>
        <dbReference type="ChEBI" id="CHEBI:15377"/>
        <dbReference type="ChEBI" id="CHEBI:15378"/>
        <dbReference type="ChEBI" id="CHEBI:27689"/>
        <dbReference type="ChEBI" id="CHEBI:57287"/>
        <dbReference type="ChEBI" id="CHEBI:61430"/>
    </reaction>
    <physiologicalReaction direction="left-to-right" evidence="21">
        <dbReference type="Rhea" id="RHEA:40060"/>
    </physiologicalReaction>
</comment>
<dbReference type="EMBL" id="FOYM01000009">
    <property type="protein sequence ID" value="SFR03342.1"/>
    <property type="molecule type" value="Genomic_DNA"/>
</dbReference>
<keyword evidence="11" id="KW-0472">Membrane</keyword>
<evidence type="ECO:0000256" key="10">
    <source>
        <dbReference type="ARBA" id="ARBA00023098"/>
    </source>
</evidence>
<dbReference type="CDD" id="cd03443">
    <property type="entry name" value="PaaI_thioesterase"/>
    <property type="match status" value="1"/>
</dbReference>
<evidence type="ECO:0000256" key="22">
    <source>
        <dbReference type="ARBA" id="ARBA00048074"/>
    </source>
</evidence>
<evidence type="ECO:0000256" key="9">
    <source>
        <dbReference type="ARBA" id="ARBA00022946"/>
    </source>
</evidence>
<keyword evidence="6" id="KW-0053">Apoptosis</keyword>
<evidence type="ECO:0000256" key="5">
    <source>
        <dbReference type="ARBA" id="ARBA00022490"/>
    </source>
</evidence>
<evidence type="ECO:0000256" key="18">
    <source>
        <dbReference type="ARBA" id="ARBA00043210"/>
    </source>
</evidence>
<keyword evidence="10" id="KW-0443">Lipid metabolism</keyword>
<evidence type="ECO:0000256" key="21">
    <source>
        <dbReference type="ARBA" id="ARBA00047969"/>
    </source>
</evidence>
<keyword evidence="8" id="KW-0276">Fatty acid metabolism</keyword>
<dbReference type="Pfam" id="PF03061">
    <property type="entry name" value="4HBT"/>
    <property type="match status" value="1"/>
</dbReference>
<evidence type="ECO:0000313" key="25">
    <source>
        <dbReference type="EMBL" id="SFR03342.1"/>
    </source>
</evidence>
<dbReference type="EC" id="3.1.2.2" evidence="16"/>
<dbReference type="GO" id="GO:0016020">
    <property type="term" value="C:membrane"/>
    <property type="evidence" value="ECO:0007669"/>
    <property type="project" value="UniProtKB-SubCell"/>
</dbReference>
<dbReference type="Gene3D" id="3.10.129.10">
    <property type="entry name" value="Hotdog Thioesterase"/>
    <property type="match status" value="1"/>
</dbReference>
<dbReference type="Proteomes" id="UP000199584">
    <property type="component" value="Unassembled WGS sequence"/>
</dbReference>
<keyword evidence="12" id="KW-0966">Cell projection</keyword>
<keyword evidence="9" id="KW-0809">Transit peptide</keyword>
<evidence type="ECO:0000256" key="7">
    <source>
        <dbReference type="ARBA" id="ARBA00022801"/>
    </source>
</evidence>
<evidence type="ECO:0000256" key="15">
    <source>
        <dbReference type="ARBA" id="ARBA00038456"/>
    </source>
</evidence>
<dbReference type="InterPro" id="IPR029069">
    <property type="entry name" value="HotDog_dom_sf"/>
</dbReference>
<evidence type="ECO:0000259" key="24">
    <source>
        <dbReference type="Pfam" id="PF03061"/>
    </source>
</evidence>
<comment type="similarity">
    <text evidence="15">Belongs to the THEM4/THEM5 thioesterase family.</text>
</comment>
<keyword evidence="26" id="KW-1185">Reference proteome</keyword>
<keyword evidence="5" id="KW-0963">Cytoplasm</keyword>
<evidence type="ECO:0000256" key="23">
    <source>
        <dbReference type="ARBA" id="ARBA00048180"/>
    </source>
</evidence>
<dbReference type="SUPFAM" id="SSF54637">
    <property type="entry name" value="Thioesterase/thiol ester dehydrase-isomerase"/>
    <property type="match status" value="1"/>
</dbReference>
<dbReference type="RefSeq" id="WP_092482718.1">
    <property type="nucleotide sequence ID" value="NZ_FOYM01000009.1"/>
</dbReference>
<protein>
    <recommendedName>
        <fullName evidence="17">Acyl-coenzyme A thioesterase THEM4</fullName>
        <ecNumber evidence="16">3.1.2.2</ecNumber>
    </recommendedName>
    <alternativeName>
        <fullName evidence="18">Thioesterase superfamily member 4</fullName>
    </alternativeName>
</protein>
<dbReference type="GO" id="GO:0005737">
    <property type="term" value="C:cytoplasm"/>
    <property type="evidence" value="ECO:0007669"/>
    <property type="project" value="UniProtKB-SubCell"/>
</dbReference>
<gene>
    <name evidence="25" type="ORF">SAMN05660706_10911</name>
</gene>
<evidence type="ECO:0000256" key="2">
    <source>
        <dbReference type="ARBA" id="ARBA00004496"/>
    </source>
</evidence>
<evidence type="ECO:0000256" key="3">
    <source>
        <dbReference type="ARBA" id="ARBA00004632"/>
    </source>
</evidence>
<evidence type="ECO:0000256" key="19">
    <source>
        <dbReference type="ARBA" id="ARBA00047588"/>
    </source>
</evidence>
<dbReference type="STRING" id="39060.SAMN05660706_10911"/>
<evidence type="ECO:0000256" key="12">
    <source>
        <dbReference type="ARBA" id="ARBA00023273"/>
    </source>
</evidence>
<name>A0A1I6DDG8_9FIRM</name>
<dbReference type="GO" id="GO:0006631">
    <property type="term" value="P:fatty acid metabolic process"/>
    <property type="evidence" value="ECO:0007669"/>
    <property type="project" value="UniProtKB-KW"/>
</dbReference>
<keyword evidence="7" id="KW-0378">Hydrolase</keyword>
<reference evidence="26" key="1">
    <citation type="submission" date="2016-10" db="EMBL/GenBank/DDBJ databases">
        <authorList>
            <person name="Varghese N."/>
            <person name="Submissions S."/>
        </authorList>
    </citation>
    <scope>NUCLEOTIDE SEQUENCE [LARGE SCALE GENOMIC DNA]</scope>
    <source>
        <strain evidence="26">DSM 3669</strain>
    </source>
</reference>
<dbReference type="AlphaFoldDB" id="A0A1I6DDG8"/>
<evidence type="ECO:0000256" key="1">
    <source>
        <dbReference type="ARBA" id="ARBA00004170"/>
    </source>
</evidence>
<dbReference type="PANTHER" id="PTHR12418">
    <property type="entry name" value="ACYL-COENZYME A THIOESTERASE THEM4"/>
    <property type="match status" value="1"/>
</dbReference>
<evidence type="ECO:0000256" key="17">
    <source>
        <dbReference type="ARBA" id="ARBA00040123"/>
    </source>
</evidence>
<dbReference type="InterPro" id="IPR052365">
    <property type="entry name" value="THEM4/THEM5_acyl-CoA_thioest"/>
</dbReference>
<keyword evidence="4" id="KW-1003">Cell membrane</keyword>
<evidence type="ECO:0000256" key="13">
    <source>
        <dbReference type="ARBA" id="ARBA00035852"/>
    </source>
</evidence>
<organism evidence="25 26">
    <name type="scientific">Desulfoscipio geothermicus DSM 3669</name>
    <dbReference type="NCBI Taxonomy" id="1121426"/>
    <lineage>
        <taxon>Bacteria</taxon>
        <taxon>Bacillati</taxon>
        <taxon>Bacillota</taxon>
        <taxon>Clostridia</taxon>
        <taxon>Eubacteriales</taxon>
        <taxon>Desulfallaceae</taxon>
        <taxon>Desulfoscipio</taxon>
    </lineage>
</organism>
<evidence type="ECO:0000256" key="14">
    <source>
        <dbReference type="ARBA" id="ARBA00037002"/>
    </source>
</evidence>
<evidence type="ECO:0000256" key="8">
    <source>
        <dbReference type="ARBA" id="ARBA00022832"/>
    </source>
</evidence>
<comment type="subcellular location">
    <subcellularLocation>
        <location evidence="3">Cell projection</location>
        <location evidence="3">Ruffle membrane</location>
    </subcellularLocation>
    <subcellularLocation>
        <location evidence="2">Cytoplasm</location>
    </subcellularLocation>
    <subcellularLocation>
        <location evidence="1">Membrane</location>
        <topology evidence="1">Peripheral membrane protein</topology>
    </subcellularLocation>
</comment>
<comment type="catalytic activity">
    <reaction evidence="20">
        <text>hexadecanoyl-CoA + H2O = hexadecanoate + CoA + H(+)</text>
        <dbReference type="Rhea" id="RHEA:16645"/>
        <dbReference type="ChEBI" id="CHEBI:7896"/>
        <dbReference type="ChEBI" id="CHEBI:15377"/>
        <dbReference type="ChEBI" id="CHEBI:15378"/>
        <dbReference type="ChEBI" id="CHEBI:57287"/>
        <dbReference type="ChEBI" id="CHEBI:57379"/>
        <dbReference type="EC" id="3.1.2.2"/>
    </reaction>
    <physiologicalReaction direction="left-to-right" evidence="20">
        <dbReference type="Rhea" id="RHEA:16646"/>
    </physiologicalReaction>
</comment>
<evidence type="ECO:0000256" key="4">
    <source>
        <dbReference type="ARBA" id="ARBA00022475"/>
    </source>
</evidence>
<feature type="domain" description="Thioesterase" evidence="24">
    <location>
        <begin position="48"/>
        <end position="105"/>
    </location>
</feature>
<comment type="catalytic activity">
    <reaction evidence="22">
        <text>dodecanoyl-CoA + H2O = dodecanoate + CoA + H(+)</text>
        <dbReference type="Rhea" id="RHEA:30135"/>
        <dbReference type="ChEBI" id="CHEBI:15377"/>
        <dbReference type="ChEBI" id="CHEBI:15378"/>
        <dbReference type="ChEBI" id="CHEBI:18262"/>
        <dbReference type="ChEBI" id="CHEBI:57287"/>
        <dbReference type="ChEBI" id="CHEBI:57375"/>
    </reaction>
    <physiologicalReaction direction="left-to-right" evidence="22">
        <dbReference type="Rhea" id="RHEA:30136"/>
    </physiologicalReaction>
</comment>
<dbReference type="OrthoDB" id="9792301at2"/>
<evidence type="ECO:0000256" key="16">
    <source>
        <dbReference type="ARBA" id="ARBA00038848"/>
    </source>
</evidence>
<sequence length="138" mass="15810">MQNRIKGSDHMCFGCSERNPIGFKLKFTMDGDICRTEFTAGEEHQGWNGYMHGGLIAAILDETMAWWLWLKDISIMTVEMTIRYSLGVPVHTRLRVESWCEEEKRGKLFHMAGQIILPDGKVAAKARAKFMKIDPAQF</sequence>
<dbReference type="PANTHER" id="PTHR12418:SF19">
    <property type="entry name" value="ACYL-COENZYME A THIOESTERASE THEM4"/>
    <property type="match status" value="1"/>
</dbReference>
<comment type="catalytic activity">
    <reaction evidence="23">
        <text>tetradecanoyl-CoA + H2O = tetradecanoate + CoA + H(+)</text>
        <dbReference type="Rhea" id="RHEA:40119"/>
        <dbReference type="ChEBI" id="CHEBI:15377"/>
        <dbReference type="ChEBI" id="CHEBI:15378"/>
        <dbReference type="ChEBI" id="CHEBI:30807"/>
        <dbReference type="ChEBI" id="CHEBI:57287"/>
        <dbReference type="ChEBI" id="CHEBI:57385"/>
    </reaction>
    <physiologicalReaction direction="left-to-right" evidence="23">
        <dbReference type="Rhea" id="RHEA:40120"/>
    </physiologicalReaction>
</comment>
<evidence type="ECO:0000256" key="6">
    <source>
        <dbReference type="ARBA" id="ARBA00022703"/>
    </source>
</evidence>